<dbReference type="PIRSF" id="PIRSF036979">
    <property type="entry name" value="Arginase"/>
    <property type="match status" value="1"/>
</dbReference>
<dbReference type="InterPro" id="IPR023696">
    <property type="entry name" value="Ureohydrolase_dom_sf"/>
</dbReference>
<dbReference type="PRINTS" id="PR00116">
    <property type="entry name" value="ARGINASE"/>
</dbReference>
<dbReference type="PROSITE" id="PS51409">
    <property type="entry name" value="ARGINASE_2"/>
    <property type="match status" value="1"/>
</dbReference>
<dbReference type="RefSeq" id="WP_072825027.1">
    <property type="nucleotide sequence ID" value="NZ_LT670849.1"/>
</dbReference>
<dbReference type="Gene3D" id="3.40.800.10">
    <property type="entry name" value="Ureohydrolase domain"/>
    <property type="match status" value="1"/>
</dbReference>
<dbReference type="AlphaFoldDB" id="A0A1M7UVP9"/>
<sequence length="316" mass="34128">MKASELSTVDLYRTGVGFMGVPWASSAKGSKAAILGVPFDCGTHAFRIGSRDGPRSIREQSRLVRAFESERADYDIRAALKLVDCGDVEVTPSRIEVAFDRIEEAAWRIASDGATVVGFGGDGSISVPLVRAASRKWPNLCVLHVDSHTDCHPVNPDHPYDAASQFSHVALEQRVSAGASYHVGIRGPTYREGVAAHTKSLGYNVITMRDYMRRGEADVLAELHAAMKGRPVYLSWDMDSFDPSVAPGVCTPTWGGFTAREGLQLLRGLEGLDIVAVDINTVSPPHDVQGMSAHLAAYMAYESLLLINEKGGTRPS</sequence>
<organism evidence="4 5">
    <name type="scientific">Bradyrhizobium erythrophlei</name>
    <dbReference type="NCBI Taxonomy" id="1437360"/>
    <lineage>
        <taxon>Bacteria</taxon>
        <taxon>Pseudomonadati</taxon>
        <taxon>Pseudomonadota</taxon>
        <taxon>Alphaproteobacteria</taxon>
        <taxon>Hyphomicrobiales</taxon>
        <taxon>Nitrobacteraceae</taxon>
        <taxon>Bradyrhizobium</taxon>
    </lineage>
</organism>
<dbReference type="EMBL" id="LT670849">
    <property type="protein sequence ID" value="SHN87052.1"/>
    <property type="molecule type" value="Genomic_DNA"/>
</dbReference>
<accession>A0A1M7UVP9</accession>
<dbReference type="Proteomes" id="UP000184096">
    <property type="component" value="Chromosome I"/>
</dbReference>
<keyword evidence="1" id="KW-0479">Metal-binding</keyword>
<name>A0A1M7UVP9_9BRAD</name>
<protein>
    <submittedName>
        <fullName evidence="4">Agmatinase</fullName>
    </submittedName>
</protein>
<reference evidence="5" key="1">
    <citation type="submission" date="2016-11" db="EMBL/GenBank/DDBJ databases">
        <authorList>
            <person name="Varghese N."/>
            <person name="Submissions S."/>
        </authorList>
    </citation>
    <scope>NUCLEOTIDE SEQUENCE [LARGE SCALE GENOMIC DNA]</scope>
    <source>
        <strain evidence="5">GAS401</strain>
    </source>
</reference>
<evidence type="ECO:0000313" key="5">
    <source>
        <dbReference type="Proteomes" id="UP000184096"/>
    </source>
</evidence>
<dbReference type="GO" id="GO:0046872">
    <property type="term" value="F:metal ion binding"/>
    <property type="evidence" value="ECO:0007669"/>
    <property type="project" value="UniProtKB-KW"/>
</dbReference>
<dbReference type="Pfam" id="PF00491">
    <property type="entry name" value="Arginase"/>
    <property type="match status" value="1"/>
</dbReference>
<evidence type="ECO:0000313" key="4">
    <source>
        <dbReference type="EMBL" id="SHN87052.1"/>
    </source>
</evidence>
<dbReference type="InterPro" id="IPR006035">
    <property type="entry name" value="Ureohydrolase"/>
</dbReference>
<dbReference type="SUPFAM" id="SSF52768">
    <property type="entry name" value="Arginase/deacetylase"/>
    <property type="match status" value="1"/>
</dbReference>
<dbReference type="PANTHER" id="PTHR11358">
    <property type="entry name" value="ARGINASE/AGMATINASE"/>
    <property type="match status" value="1"/>
</dbReference>
<comment type="similarity">
    <text evidence="3">Belongs to the arginase family.</text>
</comment>
<proteinExistence type="inferred from homology"/>
<evidence type="ECO:0000256" key="3">
    <source>
        <dbReference type="PROSITE-ProRule" id="PRU00742"/>
    </source>
</evidence>
<evidence type="ECO:0000256" key="1">
    <source>
        <dbReference type="ARBA" id="ARBA00022723"/>
    </source>
</evidence>
<dbReference type="OrthoDB" id="9788689at2"/>
<dbReference type="GO" id="GO:0033389">
    <property type="term" value="P:putrescine biosynthetic process from arginine, via agmatine"/>
    <property type="evidence" value="ECO:0007669"/>
    <property type="project" value="TreeGrafter"/>
</dbReference>
<keyword evidence="2" id="KW-0378">Hydrolase</keyword>
<keyword evidence="5" id="KW-1185">Reference proteome</keyword>
<gene>
    <name evidence="4" type="ORF">SAMN05444170_6977</name>
</gene>
<dbReference type="PANTHER" id="PTHR11358:SF26">
    <property type="entry name" value="GUANIDINO ACID HYDROLASE, MITOCHONDRIAL"/>
    <property type="match status" value="1"/>
</dbReference>
<evidence type="ECO:0000256" key="2">
    <source>
        <dbReference type="ARBA" id="ARBA00022801"/>
    </source>
</evidence>
<dbReference type="GO" id="GO:0008783">
    <property type="term" value="F:agmatinase activity"/>
    <property type="evidence" value="ECO:0007669"/>
    <property type="project" value="TreeGrafter"/>
</dbReference>